<dbReference type="AlphaFoldDB" id="A0A158C1E6"/>
<reference evidence="1" key="1">
    <citation type="submission" date="2016-01" db="EMBL/GenBank/DDBJ databases">
        <authorList>
            <person name="Peeters C."/>
        </authorList>
    </citation>
    <scope>NUCLEOTIDE SEQUENCE [LARGE SCALE GENOMIC DNA]</scope>
    <source>
        <strain evidence="1">LMG 29323</strain>
    </source>
</reference>
<organism evidence="1 2">
    <name type="scientific">Caballeronia pedi</name>
    <dbReference type="NCBI Taxonomy" id="1777141"/>
    <lineage>
        <taxon>Bacteria</taxon>
        <taxon>Pseudomonadati</taxon>
        <taxon>Pseudomonadota</taxon>
        <taxon>Betaproteobacteria</taxon>
        <taxon>Burkholderiales</taxon>
        <taxon>Burkholderiaceae</taxon>
        <taxon>Caballeronia</taxon>
    </lineage>
</organism>
<dbReference type="Proteomes" id="UP000054911">
    <property type="component" value="Unassembled WGS sequence"/>
</dbReference>
<accession>A0A158C1E6</accession>
<sequence>MLWTALALAQASTSKPTLTFELLPVLKEFTVLGLNADGTVLVGAVMQERDTRSQAFRWNGQGVPERLGCQPGICESVAKAVSANGKVVVVQGTDSADKTHVFLWKEGNAELEEVTPQQGGFFAEAINADGSIVVGGSGERQEQGSEVAFVWNRQKGWKALPSPSEYNSVTSWVTATSISENGQTIEGLVSFPLQSDQSQFPESVKTRWVDGQNTGVELPSVSPSASENTIPRVLLTEAQIAEKFARHDLFDPELPEAGAHGVPIDWESTDGKLILGHQIAGGSSMIWTQANGICKFKDWFNLLGLNVTADERFKGVRASDDGRVLIGEQRDEEGANVPWRLRADQALSSITVSDKPYCGAALARE</sequence>
<evidence type="ECO:0000313" key="1">
    <source>
        <dbReference type="EMBL" id="SAK76070.1"/>
    </source>
</evidence>
<protein>
    <submittedName>
        <fullName evidence="1">Autotransporter beta-domain-containing protein</fullName>
    </submittedName>
</protein>
<gene>
    <name evidence="1" type="ORF">AWB80_04423</name>
</gene>
<proteinExistence type="predicted"/>
<dbReference type="SUPFAM" id="SSF69322">
    <property type="entry name" value="Tricorn protease domain 2"/>
    <property type="match status" value="1"/>
</dbReference>
<keyword evidence="2" id="KW-1185">Reference proteome</keyword>
<dbReference type="STRING" id="1777141.AWB80_04423"/>
<comment type="caution">
    <text evidence="1">The sequence shown here is derived from an EMBL/GenBank/DDBJ whole genome shotgun (WGS) entry which is preliminary data.</text>
</comment>
<name>A0A158C1E6_9BURK</name>
<evidence type="ECO:0000313" key="2">
    <source>
        <dbReference type="Proteomes" id="UP000054911"/>
    </source>
</evidence>
<dbReference type="EMBL" id="FCOE02000015">
    <property type="protein sequence ID" value="SAK76070.1"/>
    <property type="molecule type" value="Genomic_DNA"/>
</dbReference>